<proteinExistence type="predicted"/>
<dbReference type="GO" id="GO:0006260">
    <property type="term" value="P:DNA replication"/>
    <property type="evidence" value="ECO:0007669"/>
    <property type="project" value="InterPro"/>
</dbReference>
<dbReference type="GO" id="GO:0004748">
    <property type="term" value="F:ribonucleoside-diphosphate reductase activity, thioredoxin disulfide as acceptor"/>
    <property type="evidence" value="ECO:0007669"/>
    <property type="project" value="TreeGrafter"/>
</dbReference>
<dbReference type="GO" id="GO:0031250">
    <property type="term" value="C:anaerobic ribonucleoside-triphosphate reductase complex"/>
    <property type="evidence" value="ECO:0007669"/>
    <property type="project" value="TreeGrafter"/>
</dbReference>
<accession>A0A2H0NB59</accession>
<dbReference type="Pfam" id="PF13597">
    <property type="entry name" value="NRDD"/>
    <property type="match status" value="1"/>
</dbReference>
<dbReference type="PANTHER" id="PTHR21075:SF0">
    <property type="entry name" value="ANAEROBIC RIBONUCLEOSIDE-TRIPHOSPHATE REDUCTASE"/>
    <property type="match status" value="1"/>
</dbReference>
<dbReference type="InterPro" id="IPR005144">
    <property type="entry name" value="ATP-cone_dom"/>
</dbReference>
<dbReference type="Gene3D" id="3.20.70.20">
    <property type="match status" value="1"/>
</dbReference>
<dbReference type="Pfam" id="PF03477">
    <property type="entry name" value="ATP-cone"/>
    <property type="match status" value="1"/>
</dbReference>
<name>A0A2H0NB59_9BACT</name>
<dbReference type="NCBIfam" id="NF006126">
    <property type="entry name" value="PRK08270.1"/>
    <property type="match status" value="1"/>
</dbReference>
<keyword evidence="2 3" id="KW-0067">ATP-binding</keyword>
<sequence>MKKKNKKKKSGVIAKRKNQKRKKVSPKTVKAKTESKVKKVVKRGGKIVAFSPEKITQAVAKAFDSTGEGSLSEAGKVSDKVIQLLNKNYKEGYIPEIEEIQDLVERVLMILDYEETAKSYILYREQHRKIRDTEESLKEAVNLVDKYIGEADWKVKENANMAYSLQGLNNYISSIVSSKYWMDRVYSKEVKYAHEGGDLHIHDLQLVAAYCCGWDLQDLLRRGFTGVSGKVSCKAAKHFGSALGQMVNFIYTLQGEVAGAQAFSNFDTLLAPFVRFDKLTYEKVKQEIQSFVFNMNVSTRVGFQTPFSNITMDIAPPKNLAKEAVLLGGVPQKETYGEFQEEMNMINKAFAEVMMKGDANGRVFTFPIPTYNIGKDFDWDDKKFNPIWEMTAKYGIPYFANFVNSDMDPDDARSMCCRLRLDNRELHKRGGGLFGANPLTGSVGVVTINMPRLGYLAKNKKDFYQRLDHLMDLSKESLENKRKLVENLTDRGLYPYTKFYLEAIKMRRGQYWANHFGTIGLLGMNEAALNLIGENIASKKGQKLAEEVLTHMRNRIIGYQKQTGNLYNLEATPAEGTSYRLASMDIKKYPEMIFANDELVKKNQAEPYYTNSTHLPVSFTEDIFEALDLQDKLQTKYTGGTVLHGFLGERIWNSETTKNLVRKIAENYALPYFTLTPTFSICPVHGYIRGEHFTCPKCVIEQPTEVYSRVVGYIRPVQQWNKGKQAELNDRKEYMVEGKKNKVTIQKSSLKLSV</sequence>
<comment type="caution">
    <text evidence="6">The sequence shown here is derived from an EMBL/GenBank/DDBJ whole genome shotgun (WGS) entry which is preliminary data.</text>
</comment>
<dbReference type="EMBL" id="PCWQ01000022">
    <property type="protein sequence ID" value="PIR06121.1"/>
    <property type="molecule type" value="Genomic_DNA"/>
</dbReference>
<dbReference type="GO" id="GO:0008998">
    <property type="term" value="F:ribonucleoside-triphosphate reductase (thioredoxin) activity"/>
    <property type="evidence" value="ECO:0007669"/>
    <property type="project" value="UniProtKB-EC"/>
</dbReference>
<gene>
    <name evidence="6" type="ORF">COV55_04835</name>
</gene>
<keyword evidence="6" id="KW-0560">Oxidoreductase</keyword>
<dbReference type="NCBIfam" id="TIGR02487">
    <property type="entry name" value="NrdD"/>
    <property type="match status" value="1"/>
</dbReference>
<keyword evidence="1 3" id="KW-0547">Nucleotide-binding</keyword>
<dbReference type="EC" id="1.17.4.2" evidence="6"/>
<dbReference type="GO" id="GO:0009265">
    <property type="term" value="P:2'-deoxyribonucleotide biosynthetic process"/>
    <property type="evidence" value="ECO:0007669"/>
    <property type="project" value="TreeGrafter"/>
</dbReference>
<protein>
    <submittedName>
        <fullName evidence="6">Ribonucleoside triphosphate reductase</fullName>
        <ecNumber evidence="6">1.17.4.2</ecNumber>
    </submittedName>
</protein>
<organism evidence="6 7">
    <name type="scientific">Candidatus Komeilibacteria bacterium CG11_big_fil_rev_8_21_14_0_20_36_20</name>
    <dbReference type="NCBI Taxonomy" id="1974477"/>
    <lineage>
        <taxon>Bacteria</taxon>
        <taxon>Candidatus Komeiliibacteriota</taxon>
    </lineage>
</organism>
<feature type="domain" description="ATP-cone" evidence="5">
    <location>
        <begin position="38"/>
        <end position="131"/>
    </location>
</feature>
<evidence type="ECO:0000256" key="2">
    <source>
        <dbReference type="ARBA" id="ARBA00022840"/>
    </source>
</evidence>
<reference evidence="6 7" key="1">
    <citation type="submission" date="2017-09" db="EMBL/GenBank/DDBJ databases">
        <title>Depth-based differentiation of microbial function through sediment-hosted aquifers and enrichment of novel symbionts in the deep terrestrial subsurface.</title>
        <authorList>
            <person name="Probst A.J."/>
            <person name="Ladd B."/>
            <person name="Jarett J.K."/>
            <person name="Geller-Mcgrath D.E."/>
            <person name="Sieber C.M."/>
            <person name="Emerson J.B."/>
            <person name="Anantharaman K."/>
            <person name="Thomas B.C."/>
            <person name="Malmstrom R."/>
            <person name="Stieglmeier M."/>
            <person name="Klingl A."/>
            <person name="Woyke T."/>
            <person name="Ryan C.M."/>
            <person name="Banfield J.F."/>
        </authorList>
    </citation>
    <scope>NUCLEOTIDE SEQUENCE [LARGE SCALE GENOMIC DNA]</scope>
    <source>
        <strain evidence="6">CG11_big_fil_rev_8_21_14_0_20_36_20</strain>
    </source>
</reference>
<dbReference type="Proteomes" id="UP000230564">
    <property type="component" value="Unassembled WGS sequence"/>
</dbReference>
<dbReference type="PROSITE" id="PS51161">
    <property type="entry name" value="ATP_CONE"/>
    <property type="match status" value="1"/>
</dbReference>
<dbReference type="GO" id="GO:0005524">
    <property type="term" value="F:ATP binding"/>
    <property type="evidence" value="ECO:0007669"/>
    <property type="project" value="UniProtKB-UniRule"/>
</dbReference>
<evidence type="ECO:0000256" key="1">
    <source>
        <dbReference type="ARBA" id="ARBA00022741"/>
    </source>
</evidence>
<evidence type="ECO:0000313" key="7">
    <source>
        <dbReference type="Proteomes" id="UP000230564"/>
    </source>
</evidence>
<dbReference type="InterPro" id="IPR012833">
    <property type="entry name" value="NrdD"/>
</dbReference>
<dbReference type="SUPFAM" id="SSF51998">
    <property type="entry name" value="PFL-like glycyl radical enzymes"/>
    <property type="match status" value="1"/>
</dbReference>
<feature type="region of interest" description="Disordered" evidence="4">
    <location>
        <begin position="1"/>
        <end position="29"/>
    </location>
</feature>
<evidence type="ECO:0000256" key="4">
    <source>
        <dbReference type="SAM" id="MobiDB-lite"/>
    </source>
</evidence>
<dbReference type="CDD" id="cd01675">
    <property type="entry name" value="RNR_III"/>
    <property type="match status" value="1"/>
</dbReference>
<feature type="compositionally biased region" description="Basic residues" evidence="4">
    <location>
        <begin position="1"/>
        <end position="25"/>
    </location>
</feature>
<evidence type="ECO:0000256" key="3">
    <source>
        <dbReference type="PROSITE-ProRule" id="PRU00492"/>
    </source>
</evidence>
<evidence type="ECO:0000259" key="5">
    <source>
        <dbReference type="PROSITE" id="PS51161"/>
    </source>
</evidence>
<evidence type="ECO:0000313" key="6">
    <source>
        <dbReference type="EMBL" id="PIR06121.1"/>
    </source>
</evidence>
<dbReference type="PANTHER" id="PTHR21075">
    <property type="entry name" value="ANAEROBIC RIBONUCLEOSIDE-TRIPHOSPHATE REDUCTASE"/>
    <property type="match status" value="1"/>
</dbReference>
<dbReference type="AlphaFoldDB" id="A0A2H0NB59"/>